<dbReference type="SMART" id="SM00564">
    <property type="entry name" value="PQQ"/>
    <property type="match status" value="8"/>
</dbReference>
<evidence type="ECO:0000256" key="2">
    <source>
        <dbReference type="SAM" id="SignalP"/>
    </source>
</evidence>
<sequence>MRKLYSYFCIGLLATVFLLSSAANAAPGDIKWSVDLNAGDVITVPAVAEDGTIYIGTYYDGLMAYSINGSHLWTYNSYTNYGSSPVIGQDGTIYVGSTDNSLYAINADGSLKWKFTTGANVSSTPALGADGTIYVGSDDNKFYAVNPDGTQKWVFQGSGDFSSGAAIATDGTVYVVSEYRDIYALNPDGTLKWQAETTGYNYGAPAIDALGTVYVGSTDDKMYALNPDGTQKWVFETGNDIRGSAVIDNAGNIIFGSADNNVYSLSPTGSINWVYTTGGYVYGTPVVGEDGSIYFGSRDNVFYALSNAGDFLWSSNETGFYDFDASATLVSDGTLYVGNDNDELIAFETSTSLAESAWPKAYGNVKNTSLAGDASGQITASLVPLLTNINTTGQCPEMEMTVTVLDSYRNNISGLTADDFDIYINGDPVEVNTVNLVSDVRSSVLNVAFTLDYSGSMNSTDIISMEAAATQFLSYMQPGDQASIIKFASSVDVIQPFTDDLALVTSSIPEDYAGRGGSTALYDSVYQALSNVSGQSGRQVVVAMSDGSDNNSSFNIDEVVDYANRLGIVIYTVTLGSGDRDAMSTLALRTGGLSYYSPTATELEDIYQSIVTSIQSQYVVTFTDPTNGGSDHDIEVQVTDDNQFGSVSSTYNSCRDYNTGINQIVEYQCPLLEAVVSVYDQNGVPLDGLGINSFDLYLDGTASPISSVTQVQSANSKTTFAILMDYSGSMSSDDITSMQTAAKLIVDNKAAIDEGMIVKFSDNPDVIQALTSDASLLSAAIDSTYSNSGYTAMYDAIDVALNEIASTSGRKAIIVLTDGDDTVSSATLDSVIANSNQNDIPVFTIGLGQADATVLQELANRTYGIYYYAPDNSELANIYATLSDVLQSQYLITFADIFADQMQHTAVINTVVQGRPIASSQRSFLSCAPPTSSALDFESGDTSLSPFVLTGNENWEVSDIAPIDGLYSMRVPDALIDGQSATAELTLETAAGDLSFDMKVDSESGYDFLKFYIDDVLQGQWSGVSAIETVVFPISDGTHTFKWDFSKDSSVSHGLDSAWVDNIVIPGVDNGSGADSDGDGVIDSVDAFPNDRFEWVDTDGDGIGNNSDPDDDNDGWLDTVDAFPQNPAEWLDTDGDGIGNNADDDDDGDGIVDLADPTPLGYAAINDVNGDGKSDLLWRSFAKGWNFLWAMDGTQLSSATPINVVQEYTWAMAGQGDYDGDGKSDIFWRNSDTGKNFIYLMDGASIKERYALNYVTAGIWELAGSGDFNGDGTGDVLWRNTSRGDTWFYMMNNGYIGISQPSLWVTDLNYKIAATGDLDGDGDDDVIWRHSTTGVNYIWLMENGIIANQYTLNTVNTNWDIAGTGDLNGDGIDDIVMRNQVDGRNWVYFMHAGLVSTSTLINEVADLNWQIANIGDYDGDGKVDFLWRNEVTSRNIIHLMDGITIKDRGVLRPTDNNWQVAK</sequence>
<dbReference type="EMBL" id="SWCO01000010">
    <property type="protein sequence ID" value="TKB01503.1"/>
    <property type="molecule type" value="Genomic_DNA"/>
</dbReference>
<dbReference type="InterPro" id="IPR002035">
    <property type="entry name" value="VWF_A"/>
</dbReference>
<organism evidence="4 5">
    <name type="scientific">Alteromonas portus</name>
    <dbReference type="NCBI Taxonomy" id="2565549"/>
    <lineage>
        <taxon>Bacteria</taxon>
        <taxon>Pseudomonadati</taxon>
        <taxon>Pseudomonadota</taxon>
        <taxon>Gammaproteobacteria</taxon>
        <taxon>Alteromonadales</taxon>
        <taxon>Alteromonadaceae</taxon>
        <taxon>Alteromonas/Salinimonas group</taxon>
        <taxon>Alteromonas</taxon>
    </lineage>
</organism>
<feature type="domain" description="VWFA" evidence="3">
    <location>
        <begin position="719"/>
        <end position="882"/>
    </location>
</feature>
<dbReference type="Pfam" id="PF13517">
    <property type="entry name" value="FG-GAP_3"/>
    <property type="match status" value="2"/>
</dbReference>
<dbReference type="PROSITE" id="PS50234">
    <property type="entry name" value="VWFA"/>
    <property type="match status" value="2"/>
</dbReference>
<dbReference type="InterPro" id="IPR036465">
    <property type="entry name" value="vWFA_dom_sf"/>
</dbReference>
<dbReference type="Pfam" id="PF13360">
    <property type="entry name" value="PQQ_2"/>
    <property type="match status" value="2"/>
</dbReference>
<dbReference type="PANTHER" id="PTHR46580:SF2">
    <property type="entry name" value="MAM DOMAIN-CONTAINING PROTEIN"/>
    <property type="match status" value="1"/>
</dbReference>
<dbReference type="OrthoDB" id="9805121at2"/>
<evidence type="ECO:0000313" key="4">
    <source>
        <dbReference type="EMBL" id="TKB01503.1"/>
    </source>
</evidence>
<name>A0A4U0ZE42_9ALTE</name>
<dbReference type="SMART" id="SM00327">
    <property type="entry name" value="VWA"/>
    <property type="match status" value="2"/>
</dbReference>
<dbReference type="Gene3D" id="4.10.1080.10">
    <property type="entry name" value="TSP type-3 repeat"/>
    <property type="match status" value="1"/>
</dbReference>
<dbReference type="Gene3D" id="2.40.10.480">
    <property type="match status" value="1"/>
</dbReference>
<evidence type="ECO:0000259" key="3">
    <source>
        <dbReference type="PROSITE" id="PS50234"/>
    </source>
</evidence>
<keyword evidence="1 2" id="KW-0732">Signal</keyword>
<dbReference type="InterPro" id="IPR028994">
    <property type="entry name" value="Integrin_alpha_N"/>
</dbReference>
<feature type="signal peptide" evidence="2">
    <location>
        <begin position="1"/>
        <end position="25"/>
    </location>
</feature>
<dbReference type="InterPro" id="IPR028974">
    <property type="entry name" value="TSP_type-3_rpt"/>
</dbReference>
<dbReference type="InterPro" id="IPR013517">
    <property type="entry name" value="FG-GAP"/>
</dbReference>
<feature type="chain" id="PRO_5021034903" evidence="2">
    <location>
        <begin position="26"/>
        <end position="1462"/>
    </location>
</feature>
<feature type="domain" description="VWFA" evidence="3">
    <location>
        <begin position="446"/>
        <end position="610"/>
    </location>
</feature>
<dbReference type="SUPFAM" id="SSF50998">
    <property type="entry name" value="Quinoprotein alcohol dehydrogenase-like"/>
    <property type="match status" value="1"/>
</dbReference>
<comment type="caution">
    <text evidence="4">The sequence shown here is derived from an EMBL/GenBank/DDBJ whole genome shotgun (WGS) entry which is preliminary data.</text>
</comment>
<evidence type="ECO:0000256" key="1">
    <source>
        <dbReference type="ARBA" id="ARBA00022729"/>
    </source>
</evidence>
<dbReference type="CDD" id="cd00198">
    <property type="entry name" value="vWFA"/>
    <property type="match status" value="2"/>
</dbReference>
<protein>
    <submittedName>
        <fullName evidence="4">VWA domain-containing protein</fullName>
    </submittedName>
</protein>
<dbReference type="Gene3D" id="2.40.128.630">
    <property type="match status" value="3"/>
</dbReference>
<evidence type="ECO:0000313" key="5">
    <source>
        <dbReference type="Proteomes" id="UP000305471"/>
    </source>
</evidence>
<dbReference type="Proteomes" id="UP000305471">
    <property type="component" value="Unassembled WGS sequence"/>
</dbReference>
<dbReference type="PANTHER" id="PTHR46580">
    <property type="entry name" value="SENSOR KINASE-RELATED"/>
    <property type="match status" value="1"/>
</dbReference>
<dbReference type="GO" id="GO:0005509">
    <property type="term" value="F:calcium ion binding"/>
    <property type="evidence" value="ECO:0007669"/>
    <property type="project" value="InterPro"/>
</dbReference>
<reference evidence="4 5" key="1">
    <citation type="submission" date="2019-04" db="EMBL/GenBank/DDBJ databases">
        <title>Alteromonas portus sp. nov., an alginate lyase-excreting marine bacterium.</title>
        <authorList>
            <person name="Huang H."/>
            <person name="Mo K."/>
            <person name="Bao S."/>
        </authorList>
    </citation>
    <scope>NUCLEOTIDE SEQUENCE [LARGE SCALE GENOMIC DNA]</scope>
    <source>
        <strain evidence="4 5">HB161718</strain>
    </source>
</reference>
<dbReference type="SUPFAM" id="SSF53300">
    <property type="entry name" value="vWA-like"/>
    <property type="match status" value="2"/>
</dbReference>
<dbReference type="SUPFAM" id="SSF69318">
    <property type="entry name" value="Integrin alpha N-terminal domain"/>
    <property type="match status" value="1"/>
</dbReference>
<dbReference type="InterPro" id="IPR011047">
    <property type="entry name" value="Quinoprotein_ADH-like_sf"/>
</dbReference>
<gene>
    <name evidence="4" type="ORF">E5672_16980</name>
</gene>
<dbReference type="InterPro" id="IPR018391">
    <property type="entry name" value="PQQ_b-propeller_rpt"/>
</dbReference>
<accession>A0A4U0ZE42</accession>
<dbReference type="RefSeq" id="WP_136783328.1">
    <property type="nucleotide sequence ID" value="NZ_SWCO01000010.1"/>
</dbReference>
<dbReference type="InterPro" id="IPR002372">
    <property type="entry name" value="PQQ_rpt_dom"/>
</dbReference>
<proteinExistence type="predicted"/>
<dbReference type="Pfam" id="PF00092">
    <property type="entry name" value="VWA"/>
    <property type="match status" value="2"/>
</dbReference>
<dbReference type="InterPro" id="IPR017802">
    <property type="entry name" value="VWFA-rel_acidobac-type"/>
</dbReference>
<keyword evidence="5" id="KW-1185">Reference proteome</keyword>
<dbReference type="NCBIfam" id="TIGR03436">
    <property type="entry name" value="acidobact_VWFA"/>
    <property type="match status" value="1"/>
</dbReference>
<dbReference type="Gene3D" id="2.130.10.130">
    <property type="entry name" value="Integrin alpha, N-terminal"/>
    <property type="match status" value="1"/>
</dbReference>
<dbReference type="Gene3D" id="3.40.50.410">
    <property type="entry name" value="von Willebrand factor, type A domain"/>
    <property type="match status" value="2"/>
</dbReference>